<dbReference type="RefSeq" id="WP_130602000.1">
    <property type="nucleotide sequence ID" value="NZ_CP034759.1"/>
</dbReference>
<reference evidence="4 5" key="1">
    <citation type="submission" date="2018-12" db="EMBL/GenBank/DDBJ databases">
        <title>Complete genome of Litorilituus sediminis.</title>
        <authorList>
            <person name="Liu A."/>
            <person name="Rong J."/>
        </authorList>
    </citation>
    <scope>NUCLEOTIDE SEQUENCE [LARGE SCALE GENOMIC DNA]</scope>
    <source>
        <strain evidence="4 5">JCM 17549</strain>
    </source>
</reference>
<keyword evidence="1 2" id="KW-0238">DNA-binding</keyword>
<feature type="DNA-binding region" description="OmpR/PhoB-type" evidence="2">
    <location>
        <begin position="17"/>
        <end position="115"/>
    </location>
</feature>
<proteinExistence type="predicted"/>
<evidence type="ECO:0000256" key="2">
    <source>
        <dbReference type="PROSITE-ProRule" id="PRU01091"/>
    </source>
</evidence>
<dbReference type="InterPro" id="IPR001867">
    <property type="entry name" value="OmpR/PhoB-type_DNA-bd"/>
</dbReference>
<evidence type="ECO:0000256" key="1">
    <source>
        <dbReference type="ARBA" id="ARBA00023125"/>
    </source>
</evidence>
<accession>A0A4P6P593</accession>
<evidence type="ECO:0000259" key="3">
    <source>
        <dbReference type="PROSITE" id="PS51755"/>
    </source>
</evidence>
<protein>
    <submittedName>
        <fullName evidence="4">Winged helix family transcriptional regulator</fullName>
    </submittedName>
</protein>
<dbReference type="CDD" id="cd00383">
    <property type="entry name" value="trans_reg_C"/>
    <property type="match status" value="1"/>
</dbReference>
<organism evidence="4 5">
    <name type="scientific">Litorilituus sediminis</name>
    <dbReference type="NCBI Taxonomy" id="718192"/>
    <lineage>
        <taxon>Bacteria</taxon>
        <taxon>Pseudomonadati</taxon>
        <taxon>Pseudomonadota</taxon>
        <taxon>Gammaproteobacteria</taxon>
        <taxon>Alteromonadales</taxon>
        <taxon>Colwelliaceae</taxon>
        <taxon>Litorilituus</taxon>
    </lineage>
</organism>
<dbReference type="PROSITE" id="PS51755">
    <property type="entry name" value="OMPR_PHOB"/>
    <property type="match status" value="1"/>
</dbReference>
<dbReference type="KEGG" id="lsd:EMK97_10655"/>
<evidence type="ECO:0000313" key="4">
    <source>
        <dbReference type="EMBL" id="QBG36138.1"/>
    </source>
</evidence>
<dbReference type="InterPro" id="IPR036388">
    <property type="entry name" value="WH-like_DNA-bd_sf"/>
</dbReference>
<dbReference type="GO" id="GO:0006355">
    <property type="term" value="P:regulation of DNA-templated transcription"/>
    <property type="evidence" value="ECO:0007669"/>
    <property type="project" value="InterPro"/>
</dbReference>
<evidence type="ECO:0000313" key="5">
    <source>
        <dbReference type="Proteomes" id="UP000290244"/>
    </source>
</evidence>
<sequence length="117" mass="13199">MTTSTSDTSHIIEKTALAKLVLNQLELNPGNRKVFFHQQEVTLTGLEFNLLIELLQNAGDIVSRETIAEKVFRRKIHQCDKSINSHIANIRRKLLAIDSSQPIKTVRGLGYVCLLQC</sequence>
<gene>
    <name evidence="4" type="ORF">EMK97_10655</name>
</gene>
<keyword evidence="5" id="KW-1185">Reference proteome</keyword>
<dbReference type="Proteomes" id="UP000290244">
    <property type="component" value="Chromosome"/>
</dbReference>
<dbReference type="AlphaFoldDB" id="A0A4P6P593"/>
<dbReference type="Pfam" id="PF00486">
    <property type="entry name" value="Trans_reg_C"/>
    <property type="match status" value="1"/>
</dbReference>
<dbReference type="GO" id="GO:0003677">
    <property type="term" value="F:DNA binding"/>
    <property type="evidence" value="ECO:0007669"/>
    <property type="project" value="UniProtKB-UniRule"/>
</dbReference>
<name>A0A4P6P593_9GAMM</name>
<dbReference type="InterPro" id="IPR016032">
    <property type="entry name" value="Sig_transdc_resp-reg_C-effctor"/>
</dbReference>
<dbReference type="SUPFAM" id="SSF46894">
    <property type="entry name" value="C-terminal effector domain of the bipartite response regulators"/>
    <property type="match status" value="1"/>
</dbReference>
<dbReference type="SMART" id="SM00862">
    <property type="entry name" value="Trans_reg_C"/>
    <property type="match status" value="1"/>
</dbReference>
<dbReference type="GO" id="GO:0000160">
    <property type="term" value="P:phosphorelay signal transduction system"/>
    <property type="evidence" value="ECO:0007669"/>
    <property type="project" value="InterPro"/>
</dbReference>
<dbReference type="Gene3D" id="1.10.10.10">
    <property type="entry name" value="Winged helix-like DNA-binding domain superfamily/Winged helix DNA-binding domain"/>
    <property type="match status" value="1"/>
</dbReference>
<dbReference type="OrthoDB" id="6228686at2"/>
<feature type="domain" description="OmpR/PhoB-type" evidence="3">
    <location>
        <begin position="17"/>
        <end position="115"/>
    </location>
</feature>
<dbReference type="EMBL" id="CP034759">
    <property type="protein sequence ID" value="QBG36138.1"/>
    <property type="molecule type" value="Genomic_DNA"/>
</dbReference>